<organism evidence="1 2">
    <name type="scientific">Agathobacter rectalis</name>
    <dbReference type="NCBI Taxonomy" id="39491"/>
    <lineage>
        <taxon>Bacteria</taxon>
        <taxon>Bacillati</taxon>
        <taxon>Bacillota</taxon>
        <taxon>Clostridia</taxon>
        <taxon>Lachnospirales</taxon>
        <taxon>Lachnospiraceae</taxon>
        <taxon>Agathobacter</taxon>
    </lineage>
</organism>
<evidence type="ECO:0000313" key="1">
    <source>
        <dbReference type="EMBL" id="RGM75553.1"/>
    </source>
</evidence>
<dbReference type="EMBL" id="QSTP01000001">
    <property type="protein sequence ID" value="RGM75553.1"/>
    <property type="molecule type" value="Genomic_DNA"/>
</dbReference>
<reference evidence="1 2" key="1">
    <citation type="submission" date="2018-08" db="EMBL/GenBank/DDBJ databases">
        <title>A genome reference for cultivated species of the human gut microbiota.</title>
        <authorList>
            <person name="Zou Y."/>
            <person name="Xue W."/>
            <person name="Luo G."/>
        </authorList>
    </citation>
    <scope>NUCLEOTIDE SEQUENCE [LARGE SCALE GENOMIC DNA]</scope>
    <source>
        <strain evidence="1 2">OM07-13</strain>
    </source>
</reference>
<protein>
    <submittedName>
        <fullName evidence="1">Uncharacterized protein</fullName>
    </submittedName>
</protein>
<comment type="caution">
    <text evidence="1">The sequence shown here is derived from an EMBL/GenBank/DDBJ whole genome shotgun (WGS) entry which is preliminary data.</text>
</comment>
<sequence>MIWNVVEDCNDYNDKPTCWACEINSPIYGKYLWITKNSNGYDIEYNINDEFITIATTLYLCDAFNQAESLIKE</sequence>
<gene>
    <name evidence="1" type="ORF">DXB99_03225</name>
</gene>
<name>A0A3E4YLT6_9FIRM</name>
<evidence type="ECO:0000313" key="2">
    <source>
        <dbReference type="Proteomes" id="UP000260758"/>
    </source>
</evidence>
<dbReference type="RefSeq" id="WP_117718309.1">
    <property type="nucleotide sequence ID" value="NZ_QSTP01000001.1"/>
</dbReference>
<accession>A0A3E4YLT6</accession>
<proteinExistence type="predicted"/>
<dbReference type="Proteomes" id="UP000260758">
    <property type="component" value="Unassembled WGS sequence"/>
</dbReference>
<dbReference type="AlphaFoldDB" id="A0A3E4YLT6"/>